<reference evidence="2" key="1">
    <citation type="submission" date="2020-05" db="EMBL/GenBank/DDBJ databases">
        <authorList>
            <person name="Chiriac C."/>
            <person name="Salcher M."/>
            <person name="Ghai R."/>
            <person name="Kavagutti S V."/>
        </authorList>
    </citation>
    <scope>NUCLEOTIDE SEQUENCE</scope>
</reference>
<proteinExistence type="predicted"/>
<protein>
    <submittedName>
        <fullName evidence="2">Uncharacterized protein</fullName>
    </submittedName>
</protein>
<accession>A0A6J5RH70</accession>
<name>A0A6J5RH70_9CAUD</name>
<sequence>MICAYDECKKPFEPKTHNQKYCSDDCCRTATNLKLKEQYYEKKARLAGKKRVCKSYGCNVVLSRYNETSICDKCVSAKREKERQELLRMIQNVSGKTGKA</sequence>
<dbReference type="EMBL" id="LR797076">
    <property type="protein sequence ID" value="CAB4185837.1"/>
    <property type="molecule type" value="Genomic_DNA"/>
</dbReference>
<evidence type="ECO:0000313" key="2">
    <source>
        <dbReference type="EMBL" id="CAB4193627.1"/>
    </source>
</evidence>
<dbReference type="EMBL" id="LR797198">
    <property type="protein sequence ID" value="CAB4193627.1"/>
    <property type="molecule type" value="Genomic_DNA"/>
</dbReference>
<gene>
    <name evidence="1" type="ORF">UFOVP1119_138</name>
    <name evidence="2" type="ORF">UFOVP1238_112</name>
</gene>
<evidence type="ECO:0000313" key="1">
    <source>
        <dbReference type="EMBL" id="CAB4185837.1"/>
    </source>
</evidence>
<organism evidence="2">
    <name type="scientific">uncultured Caudovirales phage</name>
    <dbReference type="NCBI Taxonomy" id="2100421"/>
    <lineage>
        <taxon>Viruses</taxon>
        <taxon>Duplodnaviria</taxon>
        <taxon>Heunggongvirae</taxon>
        <taxon>Uroviricota</taxon>
        <taxon>Caudoviricetes</taxon>
        <taxon>Peduoviridae</taxon>
        <taxon>Maltschvirus</taxon>
        <taxon>Maltschvirus maltsch</taxon>
    </lineage>
</organism>